<protein>
    <submittedName>
        <fullName evidence="1">Uncharacterized protein</fullName>
    </submittedName>
</protein>
<organism evidence="1 2">
    <name type="scientific">Pseudomonas indica</name>
    <dbReference type="NCBI Taxonomy" id="137658"/>
    <lineage>
        <taxon>Bacteria</taxon>
        <taxon>Pseudomonadati</taxon>
        <taxon>Pseudomonadota</taxon>
        <taxon>Gammaproteobacteria</taxon>
        <taxon>Pseudomonadales</taxon>
        <taxon>Pseudomonadaceae</taxon>
        <taxon>Pseudomonas</taxon>
    </lineage>
</organism>
<dbReference type="RefSeq" id="WP_084339131.1">
    <property type="nucleotide sequence ID" value="NZ_FNFD01000023.1"/>
</dbReference>
<evidence type="ECO:0000313" key="2">
    <source>
        <dbReference type="Proteomes" id="UP000198706"/>
    </source>
</evidence>
<dbReference type="Proteomes" id="UP000198706">
    <property type="component" value="Unassembled WGS sequence"/>
</dbReference>
<keyword evidence="2" id="KW-1185">Reference proteome</keyword>
<proteinExistence type="predicted"/>
<dbReference type="EMBL" id="FNFD01000023">
    <property type="protein sequence ID" value="SDL55610.1"/>
    <property type="molecule type" value="Genomic_DNA"/>
</dbReference>
<accession>A0A1G9L0G7</accession>
<reference evidence="1 2" key="1">
    <citation type="submission" date="2016-10" db="EMBL/GenBank/DDBJ databases">
        <authorList>
            <person name="de Groot N.N."/>
        </authorList>
    </citation>
    <scope>NUCLEOTIDE SEQUENCE [LARGE SCALE GENOMIC DNA]</scope>
    <source>
        <strain evidence="1 2">JCM 21544</strain>
    </source>
</reference>
<dbReference type="AlphaFoldDB" id="A0A1G9L0G7"/>
<name>A0A1G9L0G7_9PSED</name>
<evidence type="ECO:0000313" key="1">
    <source>
        <dbReference type="EMBL" id="SDL55610.1"/>
    </source>
</evidence>
<gene>
    <name evidence="1" type="ORF">SAMN05216186_12386</name>
</gene>
<sequence>MNFYRSKGFWIAFAIFSPLLLIAANYGFKTMTSIYKKDLGNGVVIYADDYVKTGRWVFDCEYRRLISREPLPVPIAALERAGRLTIGKMYALSEADEKLAREVIRAVTAMPDWYKRLSYRYSFLGESSDLNSHTFDLIASHEGRKWGLEVWQEIGYDGESSFDITAEPYDPETYVDYARALQAAARSCPVPQ</sequence>